<name>A0A935C9H6_9BACT</name>
<reference evidence="1" key="1">
    <citation type="submission" date="2021-01" db="EMBL/GenBank/DDBJ databases">
        <title>Marivirga aurantiaca sp. nov., isolated from intertidal surface sediments.</title>
        <authorList>
            <person name="Zhang M."/>
        </authorList>
    </citation>
    <scope>NUCLEOTIDE SEQUENCE</scope>
    <source>
        <strain evidence="1">S37H4</strain>
    </source>
</reference>
<proteinExistence type="predicted"/>
<dbReference type="Pfam" id="PF13561">
    <property type="entry name" value="adh_short_C2"/>
    <property type="match status" value="1"/>
</dbReference>
<dbReference type="Proteomes" id="UP000611723">
    <property type="component" value="Unassembled WGS sequence"/>
</dbReference>
<dbReference type="SUPFAM" id="SSF51735">
    <property type="entry name" value="NAD(P)-binding Rossmann-fold domains"/>
    <property type="match status" value="1"/>
</dbReference>
<organism evidence="1 2">
    <name type="scientific">Marivirga aurantiaca</name>
    <dbReference type="NCBI Taxonomy" id="2802615"/>
    <lineage>
        <taxon>Bacteria</taxon>
        <taxon>Pseudomonadati</taxon>
        <taxon>Bacteroidota</taxon>
        <taxon>Cytophagia</taxon>
        <taxon>Cytophagales</taxon>
        <taxon>Marivirgaceae</taxon>
        <taxon>Marivirga</taxon>
    </lineage>
</organism>
<accession>A0A935C9H6</accession>
<dbReference type="InterPro" id="IPR036291">
    <property type="entry name" value="NAD(P)-bd_dom_sf"/>
</dbReference>
<protein>
    <submittedName>
        <fullName evidence="1">SDR family oxidoreductase</fullName>
    </submittedName>
</protein>
<evidence type="ECO:0000313" key="2">
    <source>
        <dbReference type="Proteomes" id="UP000611723"/>
    </source>
</evidence>
<evidence type="ECO:0000313" key="1">
    <source>
        <dbReference type="EMBL" id="MBK6266050.1"/>
    </source>
</evidence>
<sequence length="58" mass="6419">METLDYFESSTALQRLGQPGEMAKIILSLVSDDASFVIGTELHVDGGLTNYAYNKNFF</sequence>
<dbReference type="Gene3D" id="3.40.50.720">
    <property type="entry name" value="NAD(P)-binding Rossmann-like Domain"/>
    <property type="match status" value="1"/>
</dbReference>
<dbReference type="InterPro" id="IPR002347">
    <property type="entry name" value="SDR_fam"/>
</dbReference>
<gene>
    <name evidence="1" type="ORF">JKA74_13485</name>
</gene>
<dbReference type="RefSeq" id="WP_201431733.1">
    <property type="nucleotide sequence ID" value="NZ_JAEQBW010000006.1"/>
</dbReference>
<comment type="caution">
    <text evidence="1">The sequence shown here is derived from an EMBL/GenBank/DDBJ whole genome shotgun (WGS) entry which is preliminary data.</text>
</comment>
<dbReference type="EMBL" id="JAEQBW010000006">
    <property type="protein sequence ID" value="MBK6266050.1"/>
    <property type="molecule type" value="Genomic_DNA"/>
</dbReference>
<keyword evidence="2" id="KW-1185">Reference proteome</keyword>
<dbReference type="AlphaFoldDB" id="A0A935C9H6"/>